<evidence type="ECO:0000256" key="2">
    <source>
        <dbReference type="ARBA" id="ARBA00022692"/>
    </source>
</evidence>
<comment type="subcellular location">
    <subcellularLocation>
        <location evidence="1">Membrane</location>
        <topology evidence="1">Single-pass membrane protein</topology>
    </subcellularLocation>
</comment>
<dbReference type="PANTHER" id="PTHR21461">
    <property type="entry name" value="GLYCOSYLTRANSFERASE FAMILY 92 PROTEIN"/>
    <property type="match status" value="1"/>
</dbReference>
<evidence type="ECO:0000256" key="1">
    <source>
        <dbReference type="ARBA" id="ARBA00004167"/>
    </source>
</evidence>
<accession>A0A1Y5RJL5</accession>
<keyword evidence="2" id="KW-0812">Transmembrane</keyword>
<dbReference type="AlphaFoldDB" id="A0A1Y5RJL5"/>
<feature type="region of interest" description="Disordered" evidence="4">
    <location>
        <begin position="170"/>
        <end position="203"/>
    </location>
</feature>
<evidence type="ECO:0008006" key="7">
    <source>
        <dbReference type="Google" id="ProtNLM"/>
    </source>
</evidence>
<organism evidence="5 6">
    <name type="scientific">Aquimixticola soesokkakensis</name>
    <dbReference type="NCBI Taxonomy" id="1519096"/>
    <lineage>
        <taxon>Bacteria</taxon>
        <taxon>Pseudomonadati</taxon>
        <taxon>Pseudomonadota</taxon>
        <taxon>Alphaproteobacteria</taxon>
        <taxon>Rhodobacterales</taxon>
        <taxon>Paracoccaceae</taxon>
        <taxon>Aquimixticola</taxon>
    </lineage>
</organism>
<protein>
    <recommendedName>
        <fullName evidence="7">Glycosyl transferase family 2</fullName>
    </recommendedName>
</protein>
<keyword evidence="3" id="KW-0472">Membrane</keyword>
<feature type="region of interest" description="Disordered" evidence="4">
    <location>
        <begin position="249"/>
        <end position="276"/>
    </location>
</feature>
<dbReference type="GO" id="GO:0016020">
    <property type="term" value="C:membrane"/>
    <property type="evidence" value="ECO:0007669"/>
    <property type="project" value="UniProtKB-SubCell"/>
</dbReference>
<evidence type="ECO:0000313" key="6">
    <source>
        <dbReference type="Proteomes" id="UP000193862"/>
    </source>
</evidence>
<gene>
    <name evidence="5" type="ORF">AQS8620_00428</name>
</gene>
<proteinExistence type="predicted"/>
<evidence type="ECO:0000313" key="5">
    <source>
        <dbReference type="EMBL" id="SLN19094.1"/>
    </source>
</evidence>
<dbReference type="Pfam" id="PF13704">
    <property type="entry name" value="Glyco_tranf_2_4"/>
    <property type="match status" value="2"/>
</dbReference>
<dbReference type="GO" id="GO:0016757">
    <property type="term" value="F:glycosyltransferase activity"/>
    <property type="evidence" value="ECO:0007669"/>
    <property type="project" value="TreeGrafter"/>
</dbReference>
<dbReference type="RefSeq" id="WP_200809576.1">
    <property type="nucleotide sequence ID" value="NZ_FWFS01000001.1"/>
</dbReference>
<sequence length="610" mass="67752">MPRQTSVSIALTQDDGPFLLQWIAWQKALGFDEILVLHHDCTDRSPQLLRLLEREGVLSQKSFTADPDRALTGQAVRRIAKHPIVQTAHWALLSDIAQRLVIFAEAGQIEDLTARLDTGQGAYQIPTQGFAGPQALWDEPVFHHETALLQAAETPVVPACLFSTAAALSASDPAPLPPDSARINTYARGPAPQTTGAHDSDARRYDTRFQTELDKLLAIAGVARLHALCCADFAAHHSAPDEDRAAPFRKRAKSLPKHAPAARPAAAQAAPSAPVGGVQDSLVMTCTRNEGPFILEWVAWQKMLGFDDVLICYNDCTDHSPELMARLQEAGWLTALEVTPTVGKPPKLSLHKAGHAHPLTQKAGWFFLCDIDEFLVLHTEDGTLASFLGEETPNVAGIAIHWKVFGDSGLTRWEDQLTHRMFTQAGGPGTRVNHFFKSFIYQPRRFKRLGAHSPKGWQGEGPWNEGVNRWIRSNGARISGYNPDTNPKSLTHEQYITHDTAQVNHYVIRTRENYAFKQGRASASAGVDRYTDDFLRRHNRNDEVNTDALAQKERFDAVYAQIRAVPDVERLHHLCCADYVQAMCEKRGDDFRADERWQHHMAQAAALLPA</sequence>
<dbReference type="PANTHER" id="PTHR21461:SF69">
    <property type="entry name" value="GLYCOSYLTRANSFERASE FAMILY 92 PROTEIN"/>
    <property type="match status" value="1"/>
</dbReference>
<reference evidence="5 6" key="1">
    <citation type="submission" date="2017-03" db="EMBL/GenBank/DDBJ databases">
        <authorList>
            <person name="Afonso C.L."/>
            <person name="Miller P.J."/>
            <person name="Scott M.A."/>
            <person name="Spackman E."/>
            <person name="Goraichik I."/>
            <person name="Dimitrov K.M."/>
            <person name="Suarez D.L."/>
            <person name="Swayne D.E."/>
        </authorList>
    </citation>
    <scope>NUCLEOTIDE SEQUENCE [LARGE SCALE GENOMIC DNA]</scope>
    <source>
        <strain evidence="5 6">CECT 8620</strain>
    </source>
</reference>
<evidence type="ECO:0000256" key="4">
    <source>
        <dbReference type="SAM" id="MobiDB-lite"/>
    </source>
</evidence>
<name>A0A1Y5RJL5_9RHOB</name>
<dbReference type="GO" id="GO:0005737">
    <property type="term" value="C:cytoplasm"/>
    <property type="evidence" value="ECO:0007669"/>
    <property type="project" value="TreeGrafter"/>
</dbReference>
<dbReference type="EMBL" id="FWFS01000001">
    <property type="protein sequence ID" value="SLN19094.1"/>
    <property type="molecule type" value="Genomic_DNA"/>
</dbReference>
<keyword evidence="3" id="KW-1133">Transmembrane helix</keyword>
<feature type="compositionally biased region" description="Low complexity" evidence="4">
    <location>
        <begin position="259"/>
        <end position="274"/>
    </location>
</feature>
<dbReference type="Proteomes" id="UP000193862">
    <property type="component" value="Unassembled WGS sequence"/>
</dbReference>
<evidence type="ECO:0000256" key="3">
    <source>
        <dbReference type="ARBA" id="ARBA00022989"/>
    </source>
</evidence>
<keyword evidence="6" id="KW-1185">Reference proteome</keyword>